<feature type="region of interest" description="Disordered" evidence="2">
    <location>
        <begin position="1"/>
        <end position="20"/>
    </location>
</feature>
<dbReference type="PANTHER" id="PTHR46734:SF1">
    <property type="entry name" value="TELOMERIC REPEAT-BINDING FACTOR 1"/>
    <property type="match status" value="1"/>
</dbReference>
<keyword evidence="1" id="KW-0539">Nucleus</keyword>
<feature type="compositionally biased region" description="Low complexity" evidence="2">
    <location>
        <begin position="297"/>
        <end position="306"/>
    </location>
</feature>
<evidence type="ECO:0000256" key="2">
    <source>
        <dbReference type="SAM" id="MobiDB-lite"/>
    </source>
</evidence>
<protein>
    <recommendedName>
        <fullName evidence="3">Myb-like domain-containing protein</fullName>
    </recommendedName>
</protein>
<feature type="compositionally biased region" description="Basic and acidic residues" evidence="2">
    <location>
        <begin position="284"/>
        <end position="293"/>
    </location>
</feature>
<gene>
    <name evidence="4" type="ORF">EJ02DRAFT_499389</name>
</gene>
<feature type="domain" description="Myb-like" evidence="3">
    <location>
        <begin position="222"/>
        <end position="274"/>
    </location>
</feature>
<dbReference type="InterPro" id="IPR001005">
    <property type="entry name" value="SANT/Myb"/>
</dbReference>
<dbReference type="SUPFAM" id="SSF46689">
    <property type="entry name" value="Homeodomain-like"/>
    <property type="match status" value="2"/>
</dbReference>
<dbReference type="Gene3D" id="1.10.10.60">
    <property type="entry name" value="Homeodomain-like"/>
    <property type="match status" value="1"/>
</dbReference>
<reference evidence="4" key="1">
    <citation type="journal article" date="2020" name="Stud. Mycol.">
        <title>101 Dothideomycetes genomes: a test case for predicting lifestyles and emergence of pathogens.</title>
        <authorList>
            <person name="Haridas S."/>
            <person name="Albert R."/>
            <person name="Binder M."/>
            <person name="Bloem J."/>
            <person name="Labutti K."/>
            <person name="Salamov A."/>
            <person name="Andreopoulos B."/>
            <person name="Baker S."/>
            <person name="Barry K."/>
            <person name="Bills G."/>
            <person name="Bluhm B."/>
            <person name="Cannon C."/>
            <person name="Castanera R."/>
            <person name="Culley D."/>
            <person name="Daum C."/>
            <person name="Ezra D."/>
            <person name="Gonzalez J."/>
            <person name="Henrissat B."/>
            <person name="Kuo A."/>
            <person name="Liang C."/>
            <person name="Lipzen A."/>
            <person name="Lutzoni F."/>
            <person name="Magnuson J."/>
            <person name="Mondo S."/>
            <person name="Nolan M."/>
            <person name="Ohm R."/>
            <person name="Pangilinan J."/>
            <person name="Park H.-J."/>
            <person name="Ramirez L."/>
            <person name="Alfaro M."/>
            <person name="Sun H."/>
            <person name="Tritt A."/>
            <person name="Yoshinaga Y."/>
            <person name="Zwiers L.-H."/>
            <person name="Turgeon B."/>
            <person name="Goodwin S."/>
            <person name="Spatafora J."/>
            <person name="Crous P."/>
            <person name="Grigoriev I."/>
        </authorList>
    </citation>
    <scope>NUCLEOTIDE SEQUENCE</scope>
    <source>
        <strain evidence="4">CBS 161.51</strain>
    </source>
</reference>
<organism evidence="4 5">
    <name type="scientific">Clathrospora elynae</name>
    <dbReference type="NCBI Taxonomy" id="706981"/>
    <lineage>
        <taxon>Eukaryota</taxon>
        <taxon>Fungi</taxon>
        <taxon>Dikarya</taxon>
        <taxon>Ascomycota</taxon>
        <taxon>Pezizomycotina</taxon>
        <taxon>Dothideomycetes</taxon>
        <taxon>Pleosporomycetidae</taxon>
        <taxon>Pleosporales</taxon>
        <taxon>Diademaceae</taxon>
        <taxon>Clathrospora</taxon>
    </lineage>
</organism>
<dbReference type="PANTHER" id="PTHR46734">
    <property type="entry name" value="TELOMERIC REPEAT-BINDING FACTOR 1 TERF1"/>
    <property type="match status" value="1"/>
</dbReference>
<dbReference type="InterPro" id="IPR009057">
    <property type="entry name" value="Homeodomain-like_sf"/>
</dbReference>
<dbReference type="Gene3D" id="1.10.246.220">
    <property type="match status" value="1"/>
</dbReference>
<sequence>MTSDHYDETRSRGFTPVVRSKPGAPIAQVLNNDTPTLQAPQHACSTPLGSTVPFSGRLSDLLLDSFEEGLNKRRKLEPYPARPMLAGCDNSIITLPKPPHYPRKTTGRQRIPPLLQGLHQPPPLPPQGQLFPPITSESNTFPRVVTKNIRRDDSGDTRQTILGRYIPKEVSKFGINKPLEGVEPTNENTSTPLVSPRIVVSHGQHAPWPIATKVTPKTIRTKRGKKRQMWSEAETTNLMMGVKKFGIGNWKRILHCHDYEFNGRSAVDLKDRFRVCRPGEGLKSRTHDSKECHINVPTDPTDPTDPTVKDSTLETTSTVRKQAYHTGSSMASESCGKQRHRVGSAELAELGIREPFVKSARRPRRRFSVYDDENLLRGFQKYGTIWHLIRDDKDLGFGTRHPTDLRDRFRIRYPEAYEEYTIAGRAKREEQNISGLCYQSCTGAKQSSTGADFGTDTKRMVEETLDPDAALINPFSTPSSSSKPYYFGYSLGDAVSVALTDDIDQTWGERTDDQSPITLNRNILQWADANPSSLSGLSSTSATFSTAGSSNVYPFGFSLGLEGSHTAPITTLQLPMTTTLSNGPSTFVNPLKTYTSTADDLATKNVAEPFSVTAVTTTPTQTLSNASSATLLPTPNLPILVFPRISMSSARSAVHSPPPPPMDAAIDRIEY</sequence>
<dbReference type="CDD" id="cd11660">
    <property type="entry name" value="SANT_TRF"/>
    <property type="match status" value="1"/>
</dbReference>
<dbReference type="OrthoDB" id="608866at2759"/>
<evidence type="ECO:0000313" key="4">
    <source>
        <dbReference type="EMBL" id="KAF1947237.1"/>
    </source>
</evidence>
<feature type="compositionally biased region" description="Basic and acidic residues" evidence="2">
    <location>
        <begin position="1"/>
        <end position="11"/>
    </location>
</feature>
<dbReference type="SMART" id="SM00717">
    <property type="entry name" value="SANT"/>
    <property type="match status" value="2"/>
</dbReference>
<dbReference type="InterPro" id="IPR052450">
    <property type="entry name" value="TRBD-Containing_Protein"/>
</dbReference>
<evidence type="ECO:0000256" key="1">
    <source>
        <dbReference type="ARBA" id="ARBA00023242"/>
    </source>
</evidence>
<dbReference type="Proteomes" id="UP000800038">
    <property type="component" value="Unassembled WGS sequence"/>
</dbReference>
<dbReference type="PROSITE" id="PS50090">
    <property type="entry name" value="MYB_LIKE"/>
    <property type="match status" value="1"/>
</dbReference>
<dbReference type="EMBL" id="ML975999">
    <property type="protein sequence ID" value="KAF1947237.1"/>
    <property type="molecule type" value="Genomic_DNA"/>
</dbReference>
<proteinExistence type="predicted"/>
<name>A0A6A5TE99_9PLEO</name>
<feature type="region of interest" description="Disordered" evidence="2">
    <location>
        <begin position="284"/>
        <end position="311"/>
    </location>
</feature>
<accession>A0A6A5TE99</accession>
<dbReference type="AlphaFoldDB" id="A0A6A5TE99"/>
<dbReference type="Pfam" id="PF00249">
    <property type="entry name" value="Myb_DNA-binding"/>
    <property type="match status" value="1"/>
</dbReference>
<evidence type="ECO:0000259" key="3">
    <source>
        <dbReference type="PROSITE" id="PS50090"/>
    </source>
</evidence>
<keyword evidence="5" id="KW-1185">Reference proteome</keyword>
<evidence type="ECO:0000313" key="5">
    <source>
        <dbReference type="Proteomes" id="UP000800038"/>
    </source>
</evidence>